<dbReference type="GO" id="GO:0009898">
    <property type="term" value="C:cytoplasmic side of plasma membrane"/>
    <property type="evidence" value="ECO:0007669"/>
    <property type="project" value="TreeGrafter"/>
</dbReference>
<evidence type="ECO:0000256" key="1">
    <source>
        <dbReference type="ARBA" id="ARBA00023002"/>
    </source>
</evidence>
<dbReference type="PANTHER" id="PTHR42862:SF1">
    <property type="entry name" value="DELTA-1-PYRROLINE-5-CARBOXYLATE DEHYDROGENASE 2, ISOFORM A-RELATED"/>
    <property type="match status" value="1"/>
</dbReference>
<dbReference type="InterPro" id="IPR016163">
    <property type="entry name" value="Ald_DH_C"/>
</dbReference>
<evidence type="ECO:0000313" key="4">
    <source>
        <dbReference type="EMBL" id="TDD57850.1"/>
    </source>
</evidence>
<gene>
    <name evidence="4" type="ORF">E1263_21825</name>
</gene>
<dbReference type="PANTHER" id="PTHR42862">
    <property type="entry name" value="DELTA-1-PYRROLINE-5-CARBOXYLATE DEHYDROGENASE 1, ISOFORM A-RELATED"/>
    <property type="match status" value="1"/>
</dbReference>
<dbReference type="GO" id="GO:0010133">
    <property type="term" value="P:L-proline catabolic process to L-glutamate"/>
    <property type="evidence" value="ECO:0007669"/>
    <property type="project" value="TreeGrafter"/>
</dbReference>
<evidence type="ECO:0000259" key="3">
    <source>
        <dbReference type="Pfam" id="PF00171"/>
    </source>
</evidence>
<comment type="caution">
    <text evidence="4">The sequence shown here is derived from an EMBL/GenBank/DDBJ whole genome shotgun (WGS) entry which is preliminary data.</text>
</comment>
<dbReference type="Pfam" id="PF00171">
    <property type="entry name" value="Aldedh"/>
    <property type="match status" value="1"/>
</dbReference>
<keyword evidence="5" id="KW-1185">Reference proteome</keyword>
<dbReference type="InterPro" id="IPR050485">
    <property type="entry name" value="Proline_metab_enzyme"/>
</dbReference>
<dbReference type="Gene3D" id="3.40.605.10">
    <property type="entry name" value="Aldehyde Dehydrogenase, Chain A, domain 1"/>
    <property type="match status" value="1"/>
</dbReference>
<dbReference type="SUPFAM" id="SSF53720">
    <property type="entry name" value="ALDH-like"/>
    <property type="match status" value="1"/>
</dbReference>
<reference evidence="4 5" key="1">
    <citation type="submission" date="2019-03" db="EMBL/GenBank/DDBJ databases">
        <title>Draft genome sequences of novel Actinobacteria.</title>
        <authorList>
            <person name="Sahin N."/>
            <person name="Ay H."/>
            <person name="Saygin H."/>
        </authorList>
    </citation>
    <scope>NUCLEOTIDE SEQUENCE [LARGE SCALE GENOMIC DNA]</scope>
    <source>
        <strain evidence="4 5">JCM 13523</strain>
    </source>
</reference>
<dbReference type="InterPro" id="IPR015590">
    <property type="entry name" value="Aldehyde_DH_dom"/>
</dbReference>
<sequence>MDSTALDQAISELSTAKQRWAGLPIADRLDYLSRIRTLLAGRSEAWIALAAKAKGLRQDSPLLNEEWLGGPYAVLTWINAITETLQAIDAGTDPLRGSKVSERADGQTVVRVAPHDFNEWLLLNGFSTEVWMEPGVTAANVRDHIGSAYRTPRSTGQVALVLGAGNVSSIAPLDLLYKLYADNEVVVCKLNPVNDYLGPTFEEIFAPLIEDGFLRFVYGGADVGEYLCTHPSVDSIHVTGSERTHDAIVYGAGPEAGDRRERDERVNTKPVSAELGGVGPTIVVPGPWSKADIEFQAEHIATQKLQNSGFNCIASQVLVLPEGWEHTEALIAAVRTALDRAEQRPAYYPGADDRRQGAADAYPQAEALAGNRTLVTGVDATDPKAYAFTNEFFAPVLATTTLPAESAAEFLELAVTFANERLHGTLGANILVHPRTIRELGPKLDDAAAALRYGTVAINAWTAVGYLSPRATWGAFPGHTPDDVQSGIGVVHNALLFDRPQKTVVRGPFTPFPRSISAGELAMSPRPPWFVTNKTALVTAERLTQFAVDGKVRRLPGILMSAMRG</sequence>
<dbReference type="EMBL" id="SMKX01000064">
    <property type="protein sequence ID" value="TDD57850.1"/>
    <property type="molecule type" value="Genomic_DNA"/>
</dbReference>
<dbReference type="Proteomes" id="UP000295124">
    <property type="component" value="Unassembled WGS sequence"/>
</dbReference>
<name>A0A4R4ZIB4_9ACTN</name>
<dbReference type="AlphaFoldDB" id="A0A4R4ZIB4"/>
<evidence type="ECO:0000256" key="2">
    <source>
        <dbReference type="ARBA" id="ARBA00023027"/>
    </source>
</evidence>
<dbReference type="Gene3D" id="3.40.309.10">
    <property type="entry name" value="Aldehyde Dehydrogenase, Chain A, domain 2"/>
    <property type="match status" value="1"/>
</dbReference>
<dbReference type="RefSeq" id="WP_132170254.1">
    <property type="nucleotide sequence ID" value="NZ_SMKX01000064.1"/>
</dbReference>
<dbReference type="InterPro" id="IPR016161">
    <property type="entry name" value="Ald_DH/histidinol_DH"/>
</dbReference>
<keyword evidence="2" id="KW-0520">NAD</keyword>
<dbReference type="GO" id="GO:0003842">
    <property type="term" value="F:L-glutamate gamma-semialdehyde dehydrogenase activity"/>
    <property type="evidence" value="ECO:0007669"/>
    <property type="project" value="TreeGrafter"/>
</dbReference>
<keyword evidence="1" id="KW-0560">Oxidoreductase</keyword>
<protein>
    <submittedName>
        <fullName evidence="4">Aldehyde dehydrogenase</fullName>
    </submittedName>
</protein>
<proteinExistence type="predicted"/>
<accession>A0A4R4ZIB4</accession>
<evidence type="ECO:0000313" key="5">
    <source>
        <dbReference type="Proteomes" id="UP000295124"/>
    </source>
</evidence>
<dbReference type="OrthoDB" id="136308at2"/>
<organism evidence="4 5">
    <name type="scientific">Kribbella antibiotica</name>
    <dbReference type="NCBI Taxonomy" id="190195"/>
    <lineage>
        <taxon>Bacteria</taxon>
        <taxon>Bacillati</taxon>
        <taxon>Actinomycetota</taxon>
        <taxon>Actinomycetes</taxon>
        <taxon>Propionibacteriales</taxon>
        <taxon>Kribbellaceae</taxon>
        <taxon>Kribbella</taxon>
    </lineage>
</organism>
<feature type="domain" description="Aldehyde dehydrogenase" evidence="3">
    <location>
        <begin position="189"/>
        <end position="403"/>
    </location>
</feature>
<dbReference type="InterPro" id="IPR016162">
    <property type="entry name" value="Ald_DH_N"/>
</dbReference>